<sequence length="214" mass="22497">MRTSTLVLGFVLLLAFWFLLLPFADRAAFSVHMIAHMGVVAIAAPLIALGLSGTRLDYTADRTWLTPVLASVLELFAVWGWHVPVLRQLSEGSGLVAALEQIVFLGAGLTLWLSCLGGAASGREERRLAGTFGLLFTSMHMTLLGALLALSPRPLFGEGEVSCLGLTLTAAQDQQAGGVIMLLVGAVAYLAGGLALLAGTLNRPLQTGEGRVSR</sequence>
<dbReference type="RefSeq" id="WP_133315036.1">
    <property type="nucleotide sequence ID" value="NZ_SMTL01000001.1"/>
</dbReference>
<dbReference type="EMBL" id="SMTL01000001">
    <property type="protein sequence ID" value="TDK39591.1"/>
    <property type="molecule type" value="Genomic_DNA"/>
</dbReference>
<evidence type="ECO:0000256" key="4">
    <source>
        <dbReference type="ARBA" id="ARBA00022989"/>
    </source>
</evidence>
<evidence type="ECO:0000256" key="1">
    <source>
        <dbReference type="ARBA" id="ARBA00004651"/>
    </source>
</evidence>
<comment type="caution">
    <text evidence="7">The sequence shown here is derived from an EMBL/GenBank/DDBJ whole genome shotgun (WGS) entry which is preliminary data.</text>
</comment>
<keyword evidence="3 6" id="KW-0812">Transmembrane</keyword>
<feature type="transmembrane region" description="Helical" evidence="6">
    <location>
        <begin position="179"/>
        <end position="201"/>
    </location>
</feature>
<evidence type="ECO:0000256" key="6">
    <source>
        <dbReference type="SAM" id="Phobius"/>
    </source>
</evidence>
<evidence type="ECO:0000256" key="5">
    <source>
        <dbReference type="ARBA" id="ARBA00023136"/>
    </source>
</evidence>
<protein>
    <submittedName>
        <fullName evidence="7">Cytochrome-c oxidase</fullName>
    </submittedName>
</protein>
<keyword evidence="8" id="KW-1185">Reference proteome</keyword>
<keyword evidence="5 6" id="KW-0472">Membrane</keyword>
<proteinExistence type="predicted"/>
<keyword evidence="2" id="KW-1003">Cell membrane</keyword>
<feature type="transmembrane region" description="Helical" evidence="6">
    <location>
        <begin position="102"/>
        <end position="120"/>
    </location>
</feature>
<keyword evidence="4 6" id="KW-1133">Transmembrane helix</keyword>
<gene>
    <name evidence="7" type="ORF">E2F50_05635</name>
</gene>
<feature type="transmembrane region" description="Helical" evidence="6">
    <location>
        <begin position="64"/>
        <end position="82"/>
    </location>
</feature>
<feature type="transmembrane region" description="Helical" evidence="6">
    <location>
        <begin position="132"/>
        <end position="150"/>
    </location>
</feature>
<evidence type="ECO:0000313" key="8">
    <source>
        <dbReference type="Proteomes" id="UP000295238"/>
    </source>
</evidence>
<feature type="transmembrane region" description="Helical" evidence="6">
    <location>
        <begin position="34"/>
        <end position="52"/>
    </location>
</feature>
<dbReference type="OrthoDB" id="259025at2"/>
<name>A0A4R5UNW2_9HYPH</name>
<comment type="subcellular location">
    <subcellularLocation>
        <location evidence="1">Cell membrane</location>
        <topology evidence="1">Multi-pass membrane protein</topology>
    </subcellularLocation>
</comment>
<organism evidence="7 8">
    <name type="scientific">Rhizobium deserti</name>
    <dbReference type="NCBI Taxonomy" id="2547961"/>
    <lineage>
        <taxon>Bacteria</taxon>
        <taxon>Pseudomonadati</taxon>
        <taxon>Pseudomonadota</taxon>
        <taxon>Alphaproteobacteria</taxon>
        <taxon>Hyphomicrobiales</taxon>
        <taxon>Rhizobiaceae</taxon>
        <taxon>Rhizobium/Agrobacterium group</taxon>
        <taxon>Rhizobium</taxon>
    </lineage>
</organism>
<reference evidence="7 8" key="1">
    <citation type="submission" date="2019-03" db="EMBL/GenBank/DDBJ databases">
        <title>Rhizobium sp. nov., an bacterium isolated from biocrust in Mu Us Desert.</title>
        <authorList>
            <person name="Lixiong L."/>
        </authorList>
    </citation>
    <scope>NUCLEOTIDE SEQUENCE [LARGE SCALE GENOMIC DNA]</scope>
    <source>
        <strain evidence="7 8">SPY-1</strain>
    </source>
</reference>
<dbReference type="GO" id="GO:0005886">
    <property type="term" value="C:plasma membrane"/>
    <property type="evidence" value="ECO:0007669"/>
    <property type="project" value="UniProtKB-SubCell"/>
</dbReference>
<dbReference type="InterPro" id="IPR019108">
    <property type="entry name" value="Caa3_assmbl_CtaG-rel"/>
</dbReference>
<dbReference type="Pfam" id="PF09678">
    <property type="entry name" value="Caa3_CtaG"/>
    <property type="match status" value="1"/>
</dbReference>
<evidence type="ECO:0000256" key="2">
    <source>
        <dbReference type="ARBA" id="ARBA00022475"/>
    </source>
</evidence>
<evidence type="ECO:0000313" key="7">
    <source>
        <dbReference type="EMBL" id="TDK39591.1"/>
    </source>
</evidence>
<dbReference type="Proteomes" id="UP000295238">
    <property type="component" value="Unassembled WGS sequence"/>
</dbReference>
<evidence type="ECO:0000256" key="3">
    <source>
        <dbReference type="ARBA" id="ARBA00022692"/>
    </source>
</evidence>
<accession>A0A4R5UNW2</accession>
<dbReference type="AlphaFoldDB" id="A0A4R5UNW2"/>